<dbReference type="EMBL" id="OUNR01000020">
    <property type="protein sequence ID" value="SPP66514.1"/>
    <property type="molecule type" value="Genomic_DNA"/>
</dbReference>
<proteinExistence type="predicted"/>
<dbReference type="Gene3D" id="3.40.50.2000">
    <property type="entry name" value="Glycogen Phosphorylase B"/>
    <property type="match status" value="2"/>
</dbReference>
<dbReference type="SUPFAM" id="SSF53756">
    <property type="entry name" value="UDP-Glycosyltransferase/glycogen phosphorylase"/>
    <property type="match status" value="1"/>
</dbReference>
<dbReference type="PANTHER" id="PTHR45947:SF3">
    <property type="entry name" value="SULFOQUINOVOSYL TRANSFERASE SQD2"/>
    <property type="match status" value="1"/>
</dbReference>
<gene>
    <name evidence="3" type="ORF">NITLEN_70104</name>
</gene>
<evidence type="ECO:0000259" key="2">
    <source>
        <dbReference type="Pfam" id="PF13579"/>
    </source>
</evidence>
<feature type="domain" description="Glycosyltransferase subfamily 4-like N-terminal" evidence="2">
    <location>
        <begin position="23"/>
        <end position="177"/>
    </location>
</feature>
<accession>A0A330LB38</accession>
<keyword evidence="1" id="KW-0812">Transmembrane</keyword>
<dbReference type="PANTHER" id="PTHR45947">
    <property type="entry name" value="SULFOQUINOVOSYL TRANSFERASE SQD2"/>
    <property type="match status" value="1"/>
</dbReference>
<protein>
    <recommendedName>
        <fullName evidence="2">Glycosyltransferase subfamily 4-like N-terminal domain-containing protein</fullName>
    </recommendedName>
</protein>
<evidence type="ECO:0000313" key="4">
    <source>
        <dbReference type="Proteomes" id="UP000248168"/>
    </source>
</evidence>
<organism evidence="3 4">
    <name type="scientific">Nitrospira lenta</name>
    <dbReference type="NCBI Taxonomy" id="1436998"/>
    <lineage>
        <taxon>Bacteria</taxon>
        <taxon>Pseudomonadati</taxon>
        <taxon>Nitrospirota</taxon>
        <taxon>Nitrospiria</taxon>
        <taxon>Nitrospirales</taxon>
        <taxon>Nitrospiraceae</taxon>
        <taxon>Nitrospira</taxon>
    </lineage>
</organism>
<dbReference type="Proteomes" id="UP000248168">
    <property type="component" value="Unassembled WGS sequence"/>
</dbReference>
<name>A0A330LB38_9BACT</name>
<evidence type="ECO:0000313" key="3">
    <source>
        <dbReference type="EMBL" id="SPP66514.1"/>
    </source>
</evidence>
<dbReference type="OrthoDB" id="509705at2"/>
<dbReference type="InterPro" id="IPR028098">
    <property type="entry name" value="Glyco_trans_4-like_N"/>
</dbReference>
<keyword evidence="1" id="KW-0472">Membrane</keyword>
<dbReference type="InParanoid" id="A0A330LB38"/>
<evidence type="ECO:0000256" key="1">
    <source>
        <dbReference type="SAM" id="Phobius"/>
    </source>
</evidence>
<dbReference type="Pfam" id="PF13692">
    <property type="entry name" value="Glyco_trans_1_4"/>
    <property type="match status" value="1"/>
</dbReference>
<keyword evidence="4" id="KW-1185">Reference proteome</keyword>
<keyword evidence="1" id="KW-1133">Transmembrane helix</keyword>
<reference evidence="4" key="1">
    <citation type="submission" date="2018-04" db="EMBL/GenBank/DDBJ databases">
        <authorList>
            <person name="Lucker S."/>
            <person name="Sakoula D."/>
        </authorList>
    </citation>
    <scope>NUCLEOTIDE SEQUENCE [LARGE SCALE GENOMIC DNA]</scope>
</reference>
<sequence length="400" mass="43856">MNWWVCCYWHEPDAPTDPVGLVRIWALADALVSAGDDVTVFAPKYRSALVPRRSRVVPIAMLPGSIIRPISFAVLAFLSGLWRGLRQRPKMVYYRWMESLHPLLLARIFGATCICEVNGEPVPPWGAGGWRGRLTHALAAFALRRCDRVVVLTEGLGQLVQTRYGVAAAQVALLPSGSDVSLFYPRERGRCVREAGLDPACEYIGFVGSFYQYQGLTTLLGAFERLHARRSSVRLVMVGDGEEAAALREQAAQRGLSSWITWTGRVSYAQVPLLIGAMDVCVAPFCGDRGETSPVKIFDYLACGKPVVASAIPSVAALFAQSNGVVLVEPDCAESLADAVLALLDQPEESRRLGSDGRTFVEKRFGWEAIVRGLRDLAKPMAPDYQHQQRVHSNNAGERA</sequence>
<dbReference type="CDD" id="cd03794">
    <property type="entry name" value="GT4_WbuB-like"/>
    <property type="match status" value="1"/>
</dbReference>
<feature type="transmembrane region" description="Helical" evidence="1">
    <location>
        <begin position="66"/>
        <end position="85"/>
    </location>
</feature>
<dbReference type="Pfam" id="PF13579">
    <property type="entry name" value="Glyco_trans_4_4"/>
    <property type="match status" value="1"/>
</dbReference>
<dbReference type="GO" id="GO:0016758">
    <property type="term" value="F:hexosyltransferase activity"/>
    <property type="evidence" value="ECO:0007669"/>
    <property type="project" value="TreeGrafter"/>
</dbReference>
<dbReference type="AlphaFoldDB" id="A0A330LB38"/>
<dbReference type="InterPro" id="IPR050194">
    <property type="entry name" value="Glycosyltransferase_grp1"/>
</dbReference>
<dbReference type="RefSeq" id="WP_121990670.1">
    <property type="nucleotide sequence ID" value="NZ_OUNR01000020.1"/>
</dbReference>